<feature type="region of interest" description="Disordered" evidence="1">
    <location>
        <begin position="250"/>
        <end position="313"/>
    </location>
</feature>
<feature type="compositionally biased region" description="Acidic residues" evidence="1">
    <location>
        <begin position="277"/>
        <end position="300"/>
    </location>
</feature>
<feature type="region of interest" description="Disordered" evidence="1">
    <location>
        <begin position="108"/>
        <end position="191"/>
    </location>
</feature>
<organism evidence="2 3">
    <name type="scientific">Porites evermanni</name>
    <dbReference type="NCBI Taxonomy" id="104178"/>
    <lineage>
        <taxon>Eukaryota</taxon>
        <taxon>Metazoa</taxon>
        <taxon>Cnidaria</taxon>
        <taxon>Anthozoa</taxon>
        <taxon>Hexacorallia</taxon>
        <taxon>Scleractinia</taxon>
        <taxon>Fungiina</taxon>
        <taxon>Poritidae</taxon>
        <taxon>Porites</taxon>
    </lineage>
</organism>
<dbReference type="EMBL" id="CALNXI010000358">
    <property type="protein sequence ID" value="CAH3025542.1"/>
    <property type="molecule type" value="Genomic_DNA"/>
</dbReference>
<evidence type="ECO:0000313" key="2">
    <source>
        <dbReference type="EMBL" id="CAH3025542.1"/>
    </source>
</evidence>
<protein>
    <submittedName>
        <fullName evidence="2">Uncharacterized protein</fullName>
    </submittedName>
</protein>
<gene>
    <name evidence="2" type="ORF">PEVE_00026419</name>
</gene>
<name>A0ABN8MB19_9CNID</name>
<feature type="compositionally biased region" description="Polar residues" evidence="1">
    <location>
        <begin position="108"/>
        <end position="130"/>
    </location>
</feature>
<dbReference type="Proteomes" id="UP001159427">
    <property type="component" value="Unassembled WGS sequence"/>
</dbReference>
<keyword evidence="3" id="KW-1185">Reference proteome</keyword>
<feature type="compositionally biased region" description="Polar residues" evidence="1">
    <location>
        <begin position="1"/>
        <end position="10"/>
    </location>
</feature>
<evidence type="ECO:0000313" key="3">
    <source>
        <dbReference type="Proteomes" id="UP001159427"/>
    </source>
</evidence>
<accession>A0ABN8MB19</accession>
<feature type="compositionally biased region" description="Acidic residues" evidence="1">
    <location>
        <begin position="257"/>
        <end position="270"/>
    </location>
</feature>
<feature type="compositionally biased region" description="Basic residues" evidence="1">
    <location>
        <begin position="28"/>
        <end position="45"/>
    </location>
</feature>
<evidence type="ECO:0000256" key="1">
    <source>
        <dbReference type="SAM" id="MobiDB-lite"/>
    </source>
</evidence>
<feature type="region of interest" description="Disordered" evidence="1">
    <location>
        <begin position="1"/>
        <end position="53"/>
    </location>
</feature>
<sequence>MGTLFSSCTKANDRECSSSQEETLAKEKRTRRKKKEKPPKTRKSLRTSEAKDKLSVTSVKSCSSACRKSKSSLSERAQSTVDLTVIGRAIPILEASITTEFEPRASNTQVIRVQPNNTSDYSSEESSQCTGLKKPLTGTETSASLLTPPVVEASHSESYNDPVCHGEESNKSVPTGQKSKEQETPARSSHSQLLELLRIRLDMAANNMEINRLMTNVDRALDRTTRALELGFQRIMAARKSRRIHALSQFQEQSSAMEEEMDYNEDEEETGTTGEETCGEDDESSAEFETEGGDESDEEGEIRPPLRPRICWQ</sequence>
<proteinExistence type="predicted"/>
<reference evidence="2 3" key="1">
    <citation type="submission" date="2022-05" db="EMBL/GenBank/DDBJ databases">
        <authorList>
            <consortium name="Genoscope - CEA"/>
            <person name="William W."/>
        </authorList>
    </citation>
    <scope>NUCLEOTIDE SEQUENCE [LARGE SCALE GENOMIC DNA]</scope>
</reference>
<comment type="caution">
    <text evidence="2">The sequence shown here is derived from an EMBL/GenBank/DDBJ whole genome shotgun (WGS) entry which is preliminary data.</text>
</comment>